<sequence length="204" mass="23170">MYSIVKNIIEEKLILVSSERKEVLQPLIEFVQSKVDNKQAVNLNFICTHNSRRSHLSQIWAQTMASHYSVNNVNCYSGGTEATALFSKVAVTLQNQGFQIQKLSDDSNPVYAIKYSENEPPIICFSKTFDDEFNPRLNFAAIMTCSSADEGCPFIAGAEKRLPIRYEDPKIFDGTDLMDVKYLERSIEIASEMNYVFSQIKNNN</sequence>
<proteinExistence type="predicted"/>
<dbReference type="EMBL" id="JBHMEY010000051">
    <property type="protein sequence ID" value="MFB9097455.1"/>
    <property type="molecule type" value="Genomic_DNA"/>
</dbReference>
<evidence type="ECO:0000313" key="2">
    <source>
        <dbReference type="Proteomes" id="UP001589607"/>
    </source>
</evidence>
<dbReference type="SUPFAM" id="SSF52788">
    <property type="entry name" value="Phosphotyrosine protein phosphatases I"/>
    <property type="match status" value="1"/>
</dbReference>
<comment type="caution">
    <text evidence="1">The sequence shown here is derived from an EMBL/GenBank/DDBJ whole genome shotgun (WGS) entry which is preliminary data.</text>
</comment>
<dbReference type="RefSeq" id="WP_236457131.1">
    <property type="nucleotide sequence ID" value="NZ_CBCSGE010000045.1"/>
</dbReference>
<name>A0ABV5GPY3_9FLAO</name>
<dbReference type="InterPro" id="IPR036196">
    <property type="entry name" value="Ptyr_pPase_sf"/>
</dbReference>
<protein>
    <submittedName>
        <fullName evidence="1">Low molecular weight phosphatase family protein</fullName>
    </submittedName>
</protein>
<reference evidence="1 2" key="1">
    <citation type="submission" date="2024-09" db="EMBL/GenBank/DDBJ databases">
        <authorList>
            <person name="Sun Q."/>
            <person name="Mori K."/>
        </authorList>
    </citation>
    <scope>NUCLEOTIDE SEQUENCE [LARGE SCALE GENOMIC DNA]</scope>
    <source>
        <strain evidence="1 2">CECT 7955</strain>
    </source>
</reference>
<dbReference type="PANTHER" id="PTHR43428:SF1">
    <property type="entry name" value="ARSENATE REDUCTASE"/>
    <property type="match status" value="1"/>
</dbReference>
<dbReference type="Gene3D" id="3.40.50.2300">
    <property type="match status" value="1"/>
</dbReference>
<dbReference type="PANTHER" id="PTHR43428">
    <property type="entry name" value="ARSENATE REDUCTASE"/>
    <property type="match status" value="1"/>
</dbReference>
<evidence type="ECO:0000313" key="1">
    <source>
        <dbReference type="EMBL" id="MFB9097455.1"/>
    </source>
</evidence>
<accession>A0ABV5GPY3</accession>
<dbReference type="Proteomes" id="UP001589607">
    <property type="component" value="Unassembled WGS sequence"/>
</dbReference>
<organism evidence="1 2">
    <name type="scientific">Flavobacterium jumunjinense</name>
    <dbReference type="NCBI Taxonomy" id="998845"/>
    <lineage>
        <taxon>Bacteria</taxon>
        <taxon>Pseudomonadati</taxon>
        <taxon>Bacteroidota</taxon>
        <taxon>Flavobacteriia</taxon>
        <taxon>Flavobacteriales</taxon>
        <taxon>Flavobacteriaceae</taxon>
        <taxon>Flavobacterium</taxon>
    </lineage>
</organism>
<gene>
    <name evidence="1" type="ORF">ACFFVF_13080</name>
</gene>
<keyword evidence="2" id="KW-1185">Reference proteome</keyword>